<dbReference type="GO" id="GO:0019240">
    <property type="term" value="P:citrulline biosynthetic process"/>
    <property type="evidence" value="ECO:0007669"/>
    <property type="project" value="TreeGrafter"/>
</dbReference>
<dbReference type="InterPro" id="IPR006131">
    <property type="entry name" value="Asp_carbamoyltransf_Asp/Orn-bd"/>
</dbReference>
<comment type="catalytic activity">
    <reaction evidence="2">
        <text>N(2)-succinyl-L-ornithine + carbamoyl phosphate = N(2)-succinyl-L-citrulline + phosphate + H(+)</text>
        <dbReference type="Rhea" id="RHEA:25884"/>
        <dbReference type="ChEBI" id="CHEBI:15378"/>
        <dbReference type="ChEBI" id="CHEBI:43474"/>
        <dbReference type="ChEBI" id="CHEBI:58228"/>
        <dbReference type="ChEBI" id="CHEBI:58514"/>
        <dbReference type="ChEBI" id="CHEBI:58862"/>
        <dbReference type="EC" id="2.1.3.11"/>
    </reaction>
</comment>
<gene>
    <name evidence="5" type="primary">argF</name>
    <name evidence="2" type="synonym">argF'</name>
    <name evidence="5" type="ORF">MARI151_20239</name>
</gene>
<keyword evidence="2" id="KW-0028">Amino-acid biosynthesis</keyword>
<dbReference type="UniPathway" id="UPA00068"/>
<dbReference type="Gene3D" id="3.40.50.1370">
    <property type="entry name" value="Aspartate/ornithine carbamoyltransferase"/>
    <property type="match status" value="2"/>
</dbReference>
<dbReference type="InterPro" id="IPR036901">
    <property type="entry name" value="Asp/Orn_carbamoylTrfase_sf"/>
</dbReference>
<dbReference type="InterPro" id="IPR006132">
    <property type="entry name" value="Asp/Orn_carbamoyltranf_P-bd"/>
</dbReference>
<dbReference type="GO" id="GO:0042450">
    <property type="term" value="P:L-arginine biosynthetic process via ornithine"/>
    <property type="evidence" value="ECO:0007669"/>
    <property type="project" value="TreeGrafter"/>
</dbReference>
<feature type="binding site" evidence="2">
    <location>
        <position position="235"/>
    </location>
    <ligand>
        <name>N(2)-succinyl-L-ornithine</name>
        <dbReference type="ChEBI" id="CHEBI:58514"/>
    </ligand>
</feature>
<keyword evidence="6" id="KW-1185">Reference proteome</keyword>
<protein>
    <recommendedName>
        <fullName evidence="2">N-succinylornithine carbamoyltransferase</fullName>
        <ecNumber evidence="2">2.1.3.11</ecNumber>
    </recommendedName>
    <alternativeName>
        <fullName evidence="2">N-succinyl-L-ornithine transcarbamylase</fullName>
        <shortName evidence="2">SOTCase</shortName>
    </alternativeName>
</protein>
<evidence type="ECO:0000259" key="4">
    <source>
        <dbReference type="Pfam" id="PF02729"/>
    </source>
</evidence>
<sequence length="313" mass="35265">MNYLSINDIDVLSNWVKEAISLKKQPKKFKELGKDKTIGLLFFNNSLRTRLSTQKAAMNLGMEVIVMNFGSEGWALEYADGTVMDQGTSEHIKEAAHVISQYCDIIAIRAFAGLVDKELDEAEQVLSGFKEYASVPIVNMESSVGHPLQALTDAITLEEHNFKNNPKVVLSWAPHPKALPHAVANSFVQMMQKQNAEFVITHPKGYELDPSITKDCTIEHDQEKALENADFVYVKNWSSYTNYGQIKSQDTNWQMTLKKLGKAKFMHCLPVRRNVVVADEVLDSDQSLVIEQANNRTYAAQLVLKKILESNEN</sequence>
<feature type="binding site" evidence="2">
    <location>
        <position position="272"/>
    </location>
    <ligand>
        <name>N(2)-succinyl-L-ornithine</name>
        <dbReference type="ChEBI" id="CHEBI:58514"/>
    </ligand>
</feature>
<dbReference type="Pfam" id="PF00185">
    <property type="entry name" value="OTCace"/>
    <property type="match status" value="1"/>
</dbReference>
<dbReference type="EMBL" id="CABWLR010000002">
    <property type="protein sequence ID" value="VXB29085.1"/>
    <property type="molecule type" value="Genomic_DNA"/>
</dbReference>
<feature type="binding site" description="in other chain" evidence="2">
    <location>
        <begin position="46"/>
        <end position="49"/>
    </location>
    <ligand>
        <name>carbamoyl phosphate</name>
        <dbReference type="ChEBI" id="CHEBI:58228"/>
        <note>ligand shared between two neighboring subunits</note>
    </ligand>
</feature>
<feature type="binding site" description="in other chain" evidence="2">
    <location>
        <begin position="146"/>
        <end position="149"/>
    </location>
    <ligand>
        <name>carbamoyl phosphate</name>
        <dbReference type="ChEBI" id="CHEBI:58228"/>
        <note>ligand shared between two neighboring subunits</note>
    </ligand>
</feature>
<dbReference type="HAMAP" id="MF_02235">
    <property type="entry name" value="SOTCase"/>
    <property type="match status" value="1"/>
</dbReference>
<accession>A0A653PH45</accession>
<keyword evidence="2" id="KW-0055">Arginine biosynthesis</keyword>
<dbReference type="PRINTS" id="PR00100">
    <property type="entry name" value="AOTCASE"/>
</dbReference>
<proteinExistence type="inferred from homology"/>
<dbReference type="InterPro" id="IPR043696">
    <property type="entry name" value="ArgF'-like"/>
</dbReference>
<feature type="binding site" evidence="2">
    <location>
        <position position="141"/>
    </location>
    <ligand>
        <name>N(2)-succinyl-L-ornithine</name>
        <dbReference type="ChEBI" id="CHEBI:58514"/>
    </ligand>
</feature>
<feature type="domain" description="Aspartate/ornithine carbamoyltransferase carbamoyl-P binding" evidence="4">
    <location>
        <begin position="4"/>
        <end position="159"/>
    </location>
</feature>
<evidence type="ECO:0000256" key="2">
    <source>
        <dbReference type="HAMAP-Rule" id="MF_02235"/>
    </source>
</evidence>
<feature type="domain" description="Aspartate/ornithine carbamoyltransferase Asp/Orn-binding" evidence="3">
    <location>
        <begin position="183"/>
        <end position="304"/>
    </location>
</feature>
<comment type="similarity">
    <text evidence="2">Belongs to the aspartate/ornithine carbamoyltransferase superfamily. SOTCase family.</text>
</comment>
<dbReference type="PANTHER" id="PTHR45753:SF3">
    <property type="entry name" value="ORNITHINE TRANSCARBAMYLASE, MITOCHONDRIAL"/>
    <property type="match status" value="1"/>
</dbReference>
<dbReference type="Pfam" id="PF02729">
    <property type="entry name" value="OTCace_N"/>
    <property type="match status" value="1"/>
</dbReference>
<comment type="function">
    <text evidence="2">Catalyzes the transfer of the carbamoyl group from carbamoyl phosphate to the delta-amino group of N(2)-succinyl-L-ornithine to produce N(2)-succinyl-L-citrulline. Is essential for arginine biosynthesis.</text>
</comment>
<feature type="binding site" description="in other chain" evidence="2">
    <location>
        <position position="296"/>
    </location>
    <ligand>
        <name>carbamoyl phosphate</name>
        <dbReference type="ChEBI" id="CHEBI:58228"/>
        <note>ligand shared between two neighboring subunits</note>
    </ligand>
</feature>
<evidence type="ECO:0000256" key="1">
    <source>
        <dbReference type="ARBA" id="ARBA00022679"/>
    </source>
</evidence>
<dbReference type="RefSeq" id="WP_201304105.1">
    <property type="nucleotide sequence ID" value="NZ_LR733271.1"/>
</dbReference>
<dbReference type="Proteomes" id="UP000430202">
    <property type="component" value="Unassembled WGS sequence"/>
</dbReference>
<dbReference type="PRINTS" id="PR00101">
    <property type="entry name" value="ATCASE"/>
</dbReference>
<feature type="binding site" evidence="2">
    <location>
        <position position="74"/>
    </location>
    <ligand>
        <name>carbamoyl phosphate</name>
        <dbReference type="ChEBI" id="CHEBI:58228"/>
        <note>ligand shared between two neighboring subunits</note>
    </ligand>
</feature>
<dbReference type="SUPFAM" id="SSF53671">
    <property type="entry name" value="Aspartate/ornithine carbamoyltransferase"/>
    <property type="match status" value="1"/>
</dbReference>
<evidence type="ECO:0000259" key="3">
    <source>
        <dbReference type="Pfam" id="PF00185"/>
    </source>
</evidence>
<dbReference type="GO" id="GO:0016597">
    <property type="term" value="F:amino acid binding"/>
    <property type="evidence" value="ECO:0007669"/>
    <property type="project" value="InterPro"/>
</dbReference>
<feature type="binding site" description="in other chain" evidence="2">
    <location>
        <position position="109"/>
    </location>
    <ligand>
        <name>carbamoyl phosphate</name>
        <dbReference type="ChEBI" id="CHEBI:58228"/>
        <note>ligand shared between two neighboring subunits</note>
    </ligand>
</feature>
<keyword evidence="1 2" id="KW-0808">Transferase</keyword>
<name>A0A653PH45_9FLAO</name>
<dbReference type="GO" id="GO:0004585">
    <property type="term" value="F:ornithine carbamoyltransferase activity"/>
    <property type="evidence" value="ECO:0007669"/>
    <property type="project" value="InterPro"/>
</dbReference>
<comment type="pathway">
    <text evidence="2">Amino-acid biosynthesis; L-arginine biosynthesis.</text>
</comment>
<comment type="subunit">
    <text evidence="2">Homotrimer.</text>
</comment>
<dbReference type="AlphaFoldDB" id="A0A653PH45"/>
<organism evidence="5 6">
    <name type="scientific">Maribacter litoralis</name>
    <dbReference type="NCBI Taxonomy" id="2059726"/>
    <lineage>
        <taxon>Bacteria</taxon>
        <taxon>Pseudomonadati</taxon>
        <taxon>Bacteroidota</taxon>
        <taxon>Flavobacteriia</taxon>
        <taxon>Flavobacteriales</taxon>
        <taxon>Flavobacteriaceae</taxon>
        <taxon>Maribacter</taxon>
    </lineage>
</organism>
<dbReference type="EC" id="2.1.3.11" evidence="2"/>
<dbReference type="InterPro" id="IPR006130">
    <property type="entry name" value="Asp/Orn_carbamoylTrfase"/>
</dbReference>
<dbReference type="PANTHER" id="PTHR45753">
    <property type="entry name" value="ORNITHINE CARBAMOYLTRANSFERASE, MITOCHONDRIAL"/>
    <property type="match status" value="1"/>
</dbReference>
<feature type="binding site" description="in other chain" evidence="2">
    <location>
        <begin position="268"/>
        <end position="269"/>
    </location>
    <ligand>
        <name>carbamoyl phosphate</name>
        <dbReference type="ChEBI" id="CHEBI:58228"/>
        <note>ligand shared between two neighboring subunits</note>
    </ligand>
</feature>
<reference evidence="5 6" key="1">
    <citation type="submission" date="2019-10" db="EMBL/GenBank/DDBJ databases">
        <authorList>
            <person name="Karimi E."/>
        </authorList>
    </citation>
    <scope>NUCLEOTIDE SEQUENCE [LARGE SCALE GENOMIC DNA]</scope>
    <source>
        <strain evidence="5">Maribacter sp. 151</strain>
    </source>
</reference>
<evidence type="ECO:0000313" key="5">
    <source>
        <dbReference type="EMBL" id="VXB29085.1"/>
    </source>
</evidence>
<evidence type="ECO:0000313" key="6">
    <source>
        <dbReference type="Proteomes" id="UP000430202"/>
    </source>
</evidence>
<feature type="binding site" evidence="2">
    <location>
        <position position="175"/>
    </location>
    <ligand>
        <name>N(2)-succinyl-L-ornithine</name>
        <dbReference type="ChEBI" id="CHEBI:58514"/>
    </ligand>
</feature>